<sequence length="519" mass="54431">MLRLSVALALVAFAAAASPKRFEGQLSLVDLPDGEEWAVSGVDGLMPLGKGLKPPKNDKRGFPILAGAVVSLNCTTTDANGQCTYVSSSDASVLQPALVPSSARSPVAERLLVMVLDMTTCSPTSYPNTATADSVKTLWMGASGDGTGGHAIKFEQCSYGTLTFNATAFSSLTVQVSCTSLMTVNCSYSAFSNAADTAAKAIIGTTAFSGFTHYTYVLPPGFQSICGWSGLALLPGKQTWLQTSSYGINRWATVMQESIHNFGLWHSWQGNPPVEYADYSTAMGRGDACPNAPELFYMGWASAVTGGAAVNSAALPTPGSALTFNLPATYLTASGNFIRIKPDWLPTYSNILTGRNLYISLRIAKVGDATLGTSYAGKVNVHVLNATVDNSYPTSYYYTDRRITFQAAVAPMTQANLTDYNLVVYAGSWVGTDIVKVYVCRYSSTPAECPTLQYLEARPSLPPSPAPSPAPPGMPSRPPSPAPPPSPPPSPPPPPKNGGGSGGGGGGNGKGRRMLRRAA</sequence>
<feature type="compositionally biased region" description="Basic residues" evidence="1">
    <location>
        <begin position="510"/>
        <end position="519"/>
    </location>
</feature>
<feature type="chain" id="PRO_5032941316" description="Peptidase M11 gametolysin domain-containing protein" evidence="2">
    <location>
        <begin position="17"/>
        <end position="519"/>
    </location>
</feature>
<reference evidence="4" key="1">
    <citation type="journal article" date="2020" name="bioRxiv">
        <title>Comparative genomics of Chlamydomonas.</title>
        <authorList>
            <person name="Craig R.J."/>
            <person name="Hasan A.R."/>
            <person name="Ness R.W."/>
            <person name="Keightley P.D."/>
        </authorList>
    </citation>
    <scope>NUCLEOTIDE SEQUENCE</scope>
    <source>
        <strain evidence="4">CCAP 11/70</strain>
    </source>
</reference>
<evidence type="ECO:0000256" key="1">
    <source>
        <dbReference type="SAM" id="MobiDB-lite"/>
    </source>
</evidence>
<organism evidence="4 5">
    <name type="scientific">Edaphochlamys debaryana</name>
    <dbReference type="NCBI Taxonomy" id="47281"/>
    <lineage>
        <taxon>Eukaryota</taxon>
        <taxon>Viridiplantae</taxon>
        <taxon>Chlorophyta</taxon>
        <taxon>core chlorophytes</taxon>
        <taxon>Chlorophyceae</taxon>
        <taxon>CS clade</taxon>
        <taxon>Chlamydomonadales</taxon>
        <taxon>Chlamydomonadales incertae sedis</taxon>
        <taxon>Edaphochlamys</taxon>
    </lineage>
</organism>
<keyword evidence="5" id="KW-1185">Reference proteome</keyword>
<dbReference type="OrthoDB" id="540537at2759"/>
<accession>A0A835Y1A6</accession>
<dbReference type="EMBL" id="JAEHOE010000074">
    <property type="protein sequence ID" value="KAG2489289.1"/>
    <property type="molecule type" value="Genomic_DNA"/>
</dbReference>
<feature type="domain" description="Peptidase M11 gametolysin" evidence="3">
    <location>
        <begin position="110"/>
        <end position="419"/>
    </location>
</feature>
<feature type="compositionally biased region" description="Pro residues" evidence="1">
    <location>
        <begin position="460"/>
        <end position="496"/>
    </location>
</feature>
<evidence type="ECO:0000259" key="3">
    <source>
        <dbReference type="Pfam" id="PF05548"/>
    </source>
</evidence>
<gene>
    <name evidence="4" type="ORF">HYH03_012121</name>
</gene>
<feature type="region of interest" description="Disordered" evidence="1">
    <location>
        <begin position="458"/>
        <end position="519"/>
    </location>
</feature>
<comment type="caution">
    <text evidence="4">The sequence shown here is derived from an EMBL/GenBank/DDBJ whole genome shotgun (WGS) entry which is preliminary data.</text>
</comment>
<name>A0A835Y1A6_9CHLO</name>
<protein>
    <recommendedName>
        <fullName evidence="3">Peptidase M11 gametolysin domain-containing protein</fullName>
    </recommendedName>
</protein>
<keyword evidence="2" id="KW-0732">Signal</keyword>
<dbReference type="AlphaFoldDB" id="A0A835Y1A6"/>
<dbReference type="InterPro" id="IPR008752">
    <property type="entry name" value="Peptidase_M11"/>
</dbReference>
<feature type="signal peptide" evidence="2">
    <location>
        <begin position="1"/>
        <end position="16"/>
    </location>
</feature>
<feature type="compositionally biased region" description="Gly residues" evidence="1">
    <location>
        <begin position="497"/>
        <end position="509"/>
    </location>
</feature>
<evidence type="ECO:0000313" key="4">
    <source>
        <dbReference type="EMBL" id="KAG2489289.1"/>
    </source>
</evidence>
<proteinExistence type="predicted"/>
<evidence type="ECO:0000313" key="5">
    <source>
        <dbReference type="Proteomes" id="UP000612055"/>
    </source>
</evidence>
<evidence type="ECO:0000256" key="2">
    <source>
        <dbReference type="SAM" id="SignalP"/>
    </source>
</evidence>
<dbReference type="Pfam" id="PF05548">
    <property type="entry name" value="Peptidase_M11"/>
    <property type="match status" value="1"/>
</dbReference>
<dbReference type="Proteomes" id="UP000612055">
    <property type="component" value="Unassembled WGS sequence"/>
</dbReference>